<dbReference type="Gene3D" id="3.60.60.10">
    <property type="entry name" value="Penicillin V Acylase, Chain A"/>
    <property type="match status" value="1"/>
</dbReference>
<dbReference type="Proteomes" id="UP001203852">
    <property type="component" value="Unassembled WGS sequence"/>
</dbReference>
<reference evidence="2" key="1">
    <citation type="journal article" date="2022" name="bioRxiv">
        <title>Deciphering the potential niche of two novel black yeast fungi from a biological soil crust based on their genomes, phenotypes, and melanin regulation.</title>
        <authorList>
            <consortium name="DOE Joint Genome Institute"/>
            <person name="Carr E.C."/>
            <person name="Barton Q."/>
            <person name="Grambo S."/>
            <person name="Sullivan M."/>
            <person name="Renfro C.M."/>
            <person name="Kuo A."/>
            <person name="Pangilinan J."/>
            <person name="Lipzen A."/>
            <person name="Keymanesh K."/>
            <person name="Savage E."/>
            <person name="Barry K."/>
            <person name="Grigoriev I.V."/>
            <person name="Riekhof W.R."/>
            <person name="Harris S.S."/>
        </authorList>
    </citation>
    <scope>NUCLEOTIDE SEQUENCE</scope>
    <source>
        <strain evidence="2">JF 03-4F</strain>
    </source>
</reference>
<accession>A0AAN6E685</accession>
<dbReference type="EMBL" id="MU404350">
    <property type="protein sequence ID" value="KAI1618598.1"/>
    <property type="molecule type" value="Genomic_DNA"/>
</dbReference>
<evidence type="ECO:0000259" key="1">
    <source>
        <dbReference type="Pfam" id="PF03417"/>
    </source>
</evidence>
<gene>
    <name evidence="2" type="ORF">EDD36DRAFT_36363</name>
</gene>
<dbReference type="Gene3D" id="1.10.10.2120">
    <property type="match status" value="1"/>
</dbReference>
<dbReference type="InterPro" id="IPR047794">
    <property type="entry name" value="C45_proenzyme-like"/>
</dbReference>
<name>A0AAN6E685_9EURO</name>
<dbReference type="PANTHER" id="PTHR34180:SF1">
    <property type="entry name" value="BETA-ALANYL-DOPAMINE_CARCININE HYDROLASE"/>
    <property type="match status" value="1"/>
</dbReference>
<evidence type="ECO:0000313" key="3">
    <source>
        <dbReference type="Proteomes" id="UP001203852"/>
    </source>
</evidence>
<keyword evidence="3" id="KW-1185">Reference proteome</keyword>
<evidence type="ECO:0000313" key="2">
    <source>
        <dbReference type="EMBL" id="KAI1618598.1"/>
    </source>
</evidence>
<dbReference type="NCBIfam" id="NF040521">
    <property type="entry name" value="C45_proenzyme"/>
    <property type="match status" value="1"/>
</dbReference>
<proteinExistence type="predicted"/>
<dbReference type="AlphaFoldDB" id="A0AAN6E685"/>
<dbReference type="InterPro" id="IPR047801">
    <property type="entry name" value="Peptidase_C45"/>
</dbReference>
<sequence length="343" mass="37831">MLTVECSGTPYEIGVQHGTAAKAHIERCIAFYAGLFEKTSKMDWPQVQDVARSFDAHIESTWPTYHEEIKGIAAGSGRPLLDIVALNVRTEIAFGKFSDGCTSLAWHTEKRAYLGQNWDWMLKQKENLFILKIVQAGKPSIQMVTEAGIIGKIGFNSAGVGVCLNAIKSQGMDPTRLPVHLALRMALESHSTKDALQSLEHWGIAAPGHILIADSTGDAVGFEFTSTTMLKLLPDAKGRVVHSNHLLLKHPGIIDTVWIKDSLFRVDRMSELTEDLATTEPTWAQVSRLFEDEVNAPTAICRDQKGESTSGTLFNIIMDLKQKTAVVRLGRPCQTEETDELAF</sequence>
<dbReference type="Pfam" id="PF03417">
    <property type="entry name" value="AAT"/>
    <property type="match status" value="1"/>
</dbReference>
<organism evidence="2 3">
    <name type="scientific">Exophiala viscosa</name>
    <dbReference type="NCBI Taxonomy" id="2486360"/>
    <lineage>
        <taxon>Eukaryota</taxon>
        <taxon>Fungi</taxon>
        <taxon>Dikarya</taxon>
        <taxon>Ascomycota</taxon>
        <taxon>Pezizomycotina</taxon>
        <taxon>Eurotiomycetes</taxon>
        <taxon>Chaetothyriomycetidae</taxon>
        <taxon>Chaetothyriales</taxon>
        <taxon>Herpotrichiellaceae</taxon>
        <taxon>Exophiala</taxon>
    </lineage>
</organism>
<feature type="domain" description="Peptidase C45 hydrolase" evidence="1">
    <location>
        <begin position="106"/>
        <end position="332"/>
    </location>
</feature>
<protein>
    <submittedName>
        <fullName evidence="2">Peptidase C45 acyl-coenzyme A:6-aminopenicillanic acid acyl-transferase-like protein</fullName>
    </submittedName>
</protein>
<comment type="caution">
    <text evidence="2">The sequence shown here is derived from an EMBL/GenBank/DDBJ whole genome shotgun (WGS) entry which is preliminary data.</text>
</comment>
<dbReference type="InterPro" id="IPR005079">
    <property type="entry name" value="Peptidase_C45_hydrolase"/>
</dbReference>
<dbReference type="PANTHER" id="PTHR34180">
    <property type="entry name" value="PEPTIDASE C45"/>
    <property type="match status" value="1"/>
</dbReference>